<feature type="non-terminal residue" evidence="1">
    <location>
        <position position="111"/>
    </location>
</feature>
<dbReference type="Proteomes" id="UP000054166">
    <property type="component" value="Unassembled WGS sequence"/>
</dbReference>
<dbReference type="STRING" id="765440.A0A0C3BFW9"/>
<dbReference type="InParanoid" id="A0A0C3BFW9"/>
<dbReference type="AlphaFoldDB" id="A0A0C3BFW9"/>
<reference evidence="2" key="2">
    <citation type="submission" date="2015-01" db="EMBL/GenBank/DDBJ databases">
        <title>Evolutionary Origins and Diversification of the Mycorrhizal Mutualists.</title>
        <authorList>
            <consortium name="DOE Joint Genome Institute"/>
            <consortium name="Mycorrhizal Genomics Consortium"/>
            <person name="Kohler A."/>
            <person name="Kuo A."/>
            <person name="Nagy L.G."/>
            <person name="Floudas D."/>
            <person name="Copeland A."/>
            <person name="Barry K.W."/>
            <person name="Cichocki N."/>
            <person name="Veneault-Fourrey C."/>
            <person name="LaButti K."/>
            <person name="Lindquist E.A."/>
            <person name="Lipzen A."/>
            <person name="Lundell T."/>
            <person name="Morin E."/>
            <person name="Murat C."/>
            <person name="Riley R."/>
            <person name="Ohm R."/>
            <person name="Sun H."/>
            <person name="Tunlid A."/>
            <person name="Henrissat B."/>
            <person name="Grigoriev I.V."/>
            <person name="Hibbett D.S."/>
            <person name="Martin F."/>
        </authorList>
    </citation>
    <scope>NUCLEOTIDE SEQUENCE [LARGE SCALE GENOMIC DNA]</scope>
    <source>
        <strain evidence="2">F 1598</strain>
    </source>
</reference>
<name>A0A0C3BFW9_PILCF</name>
<reference evidence="1 2" key="1">
    <citation type="submission" date="2014-04" db="EMBL/GenBank/DDBJ databases">
        <authorList>
            <consortium name="DOE Joint Genome Institute"/>
            <person name="Kuo A."/>
            <person name="Tarkka M."/>
            <person name="Buscot F."/>
            <person name="Kohler A."/>
            <person name="Nagy L.G."/>
            <person name="Floudas D."/>
            <person name="Copeland A."/>
            <person name="Barry K.W."/>
            <person name="Cichocki N."/>
            <person name="Veneault-Fourrey C."/>
            <person name="LaButti K."/>
            <person name="Lindquist E.A."/>
            <person name="Lipzen A."/>
            <person name="Lundell T."/>
            <person name="Morin E."/>
            <person name="Murat C."/>
            <person name="Sun H."/>
            <person name="Tunlid A."/>
            <person name="Henrissat B."/>
            <person name="Grigoriev I.V."/>
            <person name="Hibbett D.S."/>
            <person name="Martin F."/>
            <person name="Nordberg H.P."/>
            <person name="Cantor M.N."/>
            <person name="Hua S.X."/>
        </authorList>
    </citation>
    <scope>NUCLEOTIDE SEQUENCE [LARGE SCALE GENOMIC DNA]</scope>
    <source>
        <strain evidence="1 2">F 1598</strain>
    </source>
</reference>
<organism evidence="1 2">
    <name type="scientific">Piloderma croceum (strain F 1598)</name>
    <dbReference type="NCBI Taxonomy" id="765440"/>
    <lineage>
        <taxon>Eukaryota</taxon>
        <taxon>Fungi</taxon>
        <taxon>Dikarya</taxon>
        <taxon>Basidiomycota</taxon>
        <taxon>Agaricomycotina</taxon>
        <taxon>Agaricomycetes</taxon>
        <taxon>Agaricomycetidae</taxon>
        <taxon>Atheliales</taxon>
        <taxon>Atheliaceae</taxon>
        <taxon>Piloderma</taxon>
    </lineage>
</organism>
<protein>
    <submittedName>
        <fullName evidence="1">Uncharacterized protein</fullName>
    </submittedName>
</protein>
<dbReference type="OrthoDB" id="3268967at2759"/>
<accession>A0A0C3BFW9</accession>
<dbReference type="EMBL" id="KN832985">
    <property type="protein sequence ID" value="KIM85163.1"/>
    <property type="molecule type" value="Genomic_DNA"/>
</dbReference>
<proteinExistence type="predicted"/>
<keyword evidence="2" id="KW-1185">Reference proteome</keyword>
<sequence>MNTVNASSGFSGFQLRLRRSPHIIPLIVTSVLDDELKDTLEALRAEAVISKLKTDVNEAKDNLLQAKVFQTHFANRSRRADLVFAVRDKVMLSTLHRQQEYKSKGDGRVTK</sequence>
<evidence type="ECO:0000313" key="1">
    <source>
        <dbReference type="EMBL" id="KIM85163.1"/>
    </source>
</evidence>
<dbReference type="HOGENOM" id="CLU_142395_0_0_1"/>
<gene>
    <name evidence="1" type="ORF">PILCRDRAFT_55979</name>
</gene>
<evidence type="ECO:0000313" key="2">
    <source>
        <dbReference type="Proteomes" id="UP000054166"/>
    </source>
</evidence>